<dbReference type="InterPro" id="IPR005674">
    <property type="entry name" value="CocE/Ser_esterase"/>
</dbReference>
<sequence length="540" mass="58172">MTYHQALHSVIAPERAELLLQDGVILVADIYRPEGNGPWPVLLMRQPYGRTIASTVVLAHPSWYAAHGYMVVIQDVRGTGESGGIFEAFVNEAADGAATLEWAANLPGSNGRIGLYGFSYHAMAQYLAIAGGGRRPDAIVPAMGSWMPRTDWAYEGNAFRLGLNVGWATQMAMLSAAKRGDAEAYSALSSMKPAELRSFLAARPDLSHLSKWLQDDAAYWESVSPGVLLRDDKLNIPALHIGGWYDFLLQGTWAADSAFRARSPETSHLLIGPWTHAPWNRAGGSADMGTDAEISVDRAIVRFFDFYLKAAGERPDYVCLFDIGIREWHVLPSLPEVTRQEYFLTSCGLAAAALTNGRLVSDVPARAVDTFVSDPFRPTPLVGGHFGSPAGFADRSMIDNRADVAVYTSEPFVADTTFIGEASATLELSSPSQIFDVSAALSLVSPDGSARVISTGHVRLNGPQASATIALRPICVTIPAGYAVRLSLQGAAAPVFEVHPGSDAFAPVPDMLRKPIPISIHHGGAFRSRLIMPQVQNVCR</sequence>
<protein>
    <submittedName>
        <fullName evidence="3">Alpha/beta hydrolase</fullName>
    </submittedName>
</protein>
<dbReference type="RefSeq" id="WP_188722661.1">
    <property type="nucleotide sequence ID" value="NZ_BMIF01000016.1"/>
</dbReference>
<dbReference type="Pfam" id="PF08530">
    <property type="entry name" value="PepX_C"/>
    <property type="match status" value="1"/>
</dbReference>
<dbReference type="Gene3D" id="1.10.3020.10">
    <property type="entry name" value="alpha-amino acid ester hydrolase ( Helical cap domain)"/>
    <property type="match status" value="1"/>
</dbReference>
<dbReference type="Pfam" id="PF02129">
    <property type="entry name" value="Peptidase_S15"/>
    <property type="match status" value="1"/>
</dbReference>
<proteinExistence type="predicted"/>
<dbReference type="EMBL" id="BMIF01000016">
    <property type="protein sequence ID" value="GGA79915.1"/>
    <property type="molecule type" value="Genomic_DNA"/>
</dbReference>
<reference evidence="3" key="2">
    <citation type="submission" date="2020-09" db="EMBL/GenBank/DDBJ databases">
        <authorList>
            <person name="Sun Q."/>
            <person name="Zhou Y."/>
        </authorList>
    </citation>
    <scope>NUCLEOTIDE SEQUENCE</scope>
    <source>
        <strain evidence="3">CGMCC 1.15320</strain>
    </source>
</reference>
<gene>
    <name evidence="3" type="ORF">GCM10011385_37670</name>
</gene>
<name>A0A916S277_9HYPH</name>
<dbReference type="AlphaFoldDB" id="A0A916S277"/>
<reference evidence="3" key="1">
    <citation type="journal article" date="2014" name="Int. J. Syst. Evol. Microbiol.">
        <title>Complete genome sequence of Corynebacterium casei LMG S-19264T (=DSM 44701T), isolated from a smear-ripened cheese.</title>
        <authorList>
            <consortium name="US DOE Joint Genome Institute (JGI-PGF)"/>
            <person name="Walter F."/>
            <person name="Albersmeier A."/>
            <person name="Kalinowski J."/>
            <person name="Ruckert C."/>
        </authorList>
    </citation>
    <scope>NUCLEOTIDE SEQUENCE</scope>
    <source>
        <strain evidence="3">CGMCC 1.15320</strain>
    </source>
</reference>
<keyword evidence="4" id="KW-1185">Reference proteome</keyword>
<comment type="caution">
    <text evidence="3">The sequence shown here is derived from an EMBL/GenBank/DDBJ whole genome shotgun (WGS) entry which is preliminary data.</text>
</comment>
<accession>A0A916S277</accession>
<dbReference type="GO" id="GO:0008239">
    <property type="term" value="F:dipeptidyl-peptidase activity"/>
    <property type="evidence" value="ECO:0007669"/>
    <property type="project" value="InterPro"/>
</dbReference>
<dbReference type="Gene3D" id="2.60.120.260">
    <property type="entry name" value="Galactose-binding domain-like"/>
    <property type="match status" value="1"/>
</dbReference>
<organism evidence="3 4">
    <name type="scientific">Nitratireductor aestuarii</name>
    <dbReference type="NCBI Taxonomy" id="1735103"/>
    <lineage>
        <taxon>Bacteria</taxon>
        <taxon>Pseudomonadati</taxon>
        <taxon>Pseudomonadota</taxon>
        <taxon>Alphaproteobacteria</taxon>
        <taxon>Hyphomicrobiales</taxon>
        <taxon>Phyllobacteriaceae</taxon>
        <taxon>Nitratireductor</taxon>
    </lineage>
</organism>
<evidence type="ECO:0000313" key="3">
    <source>
        <dbReference type="EMBL" id="GGA79915.1"/>
    </source>
</evidence>
<evidence type="ECO:0000313" key="4">
    <source>
        <dbReference type="Proteomes" id="UP000636264"/>
    </source>
</evidence>
<dbReference type="InterPro" id="IPR008979">
    <property type="entry name" value="Galactose-bd-like_sf"/>
</dbReference>
<dbReference type="InterPro" id="IPR000383">
    <property type="entry name" value="Xaa-Pro-like_dom"/>
</dbReference>
<dbReference type="Gene3D" id="3.40.50.1820">
    <property type="entry name" value="alpha/beta hydrolase"/>
    <property type="match status" value="1"/>
</dbReference>
<evidence type="ECO:0000256" key="1">
    <source>
        <dbReference type="ARBA" id="ARBA00022801"/>
    </source>
</evidence>
<dbReference type="Proteomes" id="UP000636264">
    <property type="component" value="Unassembled WGS sequence"/>
</dbReference>
<dbReference type="NCBIfam" id="TIGR00976">
    <property type="entry name" value="CocE_NonD"/>
    <property type="match status" value="1"/>
</dbReference>
<evidence type="ECO:0000259" key="2">
    <source>
        <dbReference type="SMART" id="SM00939"/>
    </source>
</evidence>
<keyword evidence="1 3" id="KW-0378">Hydrolase</keyword>
<dbReference type="SUPFAM" id="SSF53474">
    <property type="entry name" value="alpha/beta-Hydrolases"/>
    <property type="match status" value="1"/>
</dbReference>
<dbReference type="InterPro" id="IPR013736">
    <property type="entry name" value="Xaa-Pro_dipept_C"/>
</dbReference>
<feature type="domain" description="Xaa-Pro dipeptidyl-peptidase C-terminal" evidence="2">
    <location>
        <begin position="301"/>
        <end position="531"/>
    </location>
</feature>
<dbReference type="InterPro" id="IPR029058">
    <property type="entry name" value="AB_hydrolase_fold"/>
</dbReference>
<dbReference type="SMART" id="SM00939">
    <property type="entry name" value="PepX_C"/>
    <property type="match status" value="1"/>
</dbReference>
<dbReference type="SUPFAM" id="SSF49785">
    <property type="entry name" value="Galactose-binding domain-like"/>
    <property type="match status" value="1"/>
</dbReference>